<dbReference type="PANTHER" id="PTHR30603:SF17">
    <property type="entry name" value="RNA POLYMERASE SIGMA-G FACTOR"/>
    <property type="match status" value="1"/>
</dbReference>
<evidence type="ECO:0000256" key="4">
    <source>
        <dbReference type="ARBA" id="ARBA00023082"/>
    </source>
</evidence>
<dbReference type="CDD" id="cd06171">
    <property type="entry name" value="Sigma70_r4"/>
    <property type="match status" value="1"/>
</dbReference>
<comment type="function">
    <text evidence="7">Sigma factors are initiation factors that promote the attachment of RNA polymerase to specific initiation sites and are then released.</text>
</comment>
<dbReference type="Pfam" id="PF04539">
    <property type="entry name" value="Sigma70_r3"/>
    <property type="match status" value="1"/>
</dbReference>
<dbReference type="GO" id="GO:0016987">
    <property type="term" value="F:sigma factor activity"/>
    <property type="evidence" value="ECO:0007669"/>
    <property type="project" value="UniProtKB-KW"/>
</dbReference>
<keyword evidence="4 7" id="KW-0731">Sigma factor</keyword>
<dbReference type="PANTHER" id="PTHR30603">
    <property type="entry name" value="RNA POLYMERASE SIGMA FACTOR RPO"/>
    <property type="match status" value="1"/>
</dbReference>
<keyword evidence="6 7" id="KW-0804">Transcription</keyword>
<dbReference type="SUPFAM" id="SSF88659">
    <property type="entry name" value="Sigma3 and sigma4 domains of RNA polymerase sigma factors"/>
    <property type="match status" value="2"/>
</dbReference>
<dbReference type="EMBL" id="VNHO01000012">
    <property type="protein sequence ID" value="TYP54263.1"/>
    <property type="molecule type" value="Genomic_DNA"/>
</dbReference>
<keyword evidence="5 7" id="KW-0238">DNA-binding</keyword>
<dbReference type="PROSITE" id="PS00716">
    <property type="entry name" value="SIGMA70_2"/>
    <property type="match status" value="1"/>
</dbReference>
<protein>
    <recommendedName>
        <fullName evidence="7">RNA polymerase sigma factor</fullName>
    </recommendedName>
</protein>
<evidence type="ECO:0000256" key="1">
    <source>
        <dbReference type="ARBA" id="ARBA00007788"/>
    </source>
</evidence>
<dbReference type="InterPro" id="IPR007624">
    <property type="entry name" value="RNA_pol_sigma70_r3"/>
</dbReference>
<dbReference type="Gene3D" id="1.20.120.1810">
    <property type="match status" value="1"/>
</dbReference>
<dbReference type="Pfam" id="PF04542">
    <property type="entry name" value="Sigma70_r2"/>
    <property type="match status" value="1"/>
</dbReference>
<evidence type="ECO:0000256" key="3">
    <source>
        <dbReference type="ARBA" id="ARBA00023015"/>
    </source>
</evidence>
<dbReference type="InterPro" id="IPR014322">
    <property type="entry name" value="RNA_pol_sigma-B/F/G"/>
</dbReference>
<dbReference type="InterPro" id="IPR014236">
    <property type="entry name" value="RNA_pol_sigma-F"/>
</dbReference>
<dbReference type="NCBIfam" id="TIGR02980">
    <property type="entry name" value="SigBFG"/>
    <property type="match status" value="1"/>
</dbReference>
<dbReference type="GO" id="GO:0003677">
    <property type="term" value="F:DNA binding"/>
    <property type="evidence" value="ECO:0007669"/>
    <property type="project" value="UniProtKB-KW"/>
</dbReference>
<dbReference type="InterPro" id="IPR000943">
    <property type="entry name" value="RNA_pol_sigma70"/>
</dbReference>
<dbReference type="Pfam" id="PF04545">
    <property type="entry name" value="Sigma70_r4"/>
    <property type="match status" value="1"/>
</dbReference>
<proteinExistence type="inferred from homology"/>
<dbReference type="Gene3D" id="1.20.140.160">
    <property type="match status" value="1"/>
</dbReference>
<evidence type="ECO:0000256" key="5">
    <source>
        <dbReference type="ARBA" id="ARBA00023125"/>
    </source>
</evidence>
<dbReference type="Proteomes" id="UP000322294">
    <property type="component" value="Unassembled WGS sequence"/>
</dbReference>
<dbReference type="GO" id="GO:0030435">
    <property type="term" value="P:sporulation resulting in formation of a cellular spore"/>
    <property type="evidence" value="ECO:0007669"/>
    <property type="project" value="UniProtKB-KW"/>
</dbReference>
<dbReference type="PROSITE" id="PS50943">
    <property type="entry name" value="HTH_CROC1"/>
    <property type="match status" value="1"/>
</dbReference>
<keyword evidence="2" id="KW-0749">Sporulation</keyword>
<comment type="similarity">
    <text evidence="1 7">Belongs to the sigma-70 factor family.</text>
</comment>
<dbReference type="PRINTS" id="PR00046">
    <property type="entry name" value="SIGMA70FCT"/>
</dbReference>
<keyword evidence="10" id="KW-1185">Reference proteome</keyword>
<comment type="caution">
    <text evidence="9">The sequence shown here is derived from an EMBL/GenBank/DDBJ whole genome shotgun (WGS) entry which is preliminary data.</text>
</comment>
<dbReference type="InterPro" id="IPR013324">
    <property type="entry name" value="RNA_pol_sigma_r3/r4-like"/>
</dbReference>
<dbReference type="InterPro" id="IPR007630">
    <property type="entry name" value="RNA_pol_sigma70_r4"/>
</dbReference>
<dbReference type="GO" id="GO:0006352">
    <property type="term" value="P:DNA-templated transcription initiation"/>
    <property type="evidence" value="ECO:0007669"/>
    <property type="project" value="InterPro"/>
</dbReference>
<evidence type="ECO:0000313" key="10">
    <source>
        <dbReference type="Proteomes" id="UP000322294"/>
    </source>
</evidence>
<name>A0A5S5AQF4_9FIRM</name>
<dbReference type="PROSITE" id="PS00715">
    <property type="entry name" value="SIGMA70_1"/>
    <property type="match status" value="1"/>
</dbReference>
<organism evidence="9 10">
    <name type="scientific">Thermosediminibacter litoriperuensis</name>
    <dbReference type="NCBI Taxonomy" id="291989"/>
    <lineage>
        <taxon>Bacteria</taxon>
        <taxon>Bacillati</taxon>
        <taxon>Bacillota</taxon>
        <taxon>Clostridia</taxon>
        <taxon>Thermosediminibacterales</taxon>
        <taxon>Thermosediminibacteraceae</taxon>
        <taxon>Thermosediminibacter</taxon>
    </lineage>
</organism>
<feature type="domain" description="HTH cro/C1-type" evidence="8">
    <location>
        <begin position="199"/>
        <end position="229"/>
    </location>
</feature>
<dbReference type="PIRSF" id="PIRSF000770">
    <property type="entry name" value="RNA_pol_sigma-SigE/K"/>
    <property type="match status" value="1"/>
</dbReference>
<sequence>MDSNKSMELLKKAKEGDQEAKSELVSLNLGLVWSVVKRFTNRGYEIEDLFQIGSIGLLKAIEKFDFSYNVKFSTYAVPMIIGEIRRYIRDDRPIKMARSLRDLSIKIQYTKEKLAKELNREPTIAELAEELGADPEELVIGLEAVQPIISLNEVAFQEDGSPIYYMDQINGDEHQQNQWLDTIALKEALSKLDKLERQIIILRYFKDKTQTEVAKILGITQVQVSRLEKKILAKIRNMLT</sequence>
<evidence type="ECO:0000259" key="8">
    <source>
        <dbReference type="PROSITE" id="PS50943"/>
    </source>
</evidence>
<dbReference type="NCBIfam" id="NF004052">
    <property type="entry name" value="PRK05572.1"/>
    <property type="match status" value="1"/>
</dbReference>
<reference evidence="9 10" key="1">
    <citation type="submission" date="2019-07" db="EMBL/GenBank/DDBJ databases">
        <title>Genomic Encyclopedia of Type Strains, Phase I: the one thousand microbial genomes (KMG-I) project.</title>
        <authorList>
            <person name="Kyrpides N."/>
        </authorList>
    </citation>
    <scope>NUCLEOTIDE SEQUENCE [LARGE SCALE GENOMIC DNA]</scope>
    <source>
        <strain evidence="9 10">DSM 16647</strain>
    </source>
</reference>
<accession>A0A5S5AQF4</accession>
<dbReference type="InterPro" id="IPR014284">
    <property type="entry name" value="RNA_pol_sigma-70_dom"/>
</dbReference>
<dbReference type="InterPro" id="IPR001387">
    <property type="entry name" value="Cro/C1-type_HTH"/>
</dbReference>
<dbReference type="NCBIfam" id="TIGR02885">
    <property type="entry name" value="spore_sigF"/>
    <property type="match status" value="1"/>
</dbReference>
<dbReference type="RefSeq" id="WP_148867092.1">
    <property type="nucleotide sequence ID" value="NZ_VNHO01000012.1"/>
</dbReference>
<dbReference type="AlphaFoldDB" id="A0A5S5AQF4"/>
<dbReference type="InterPro" id="IPR013325">
    <property type="entry name" value="RNA_pol_sigma_r2"/>
</dbReference>
<gene>
    <name evidence="9" type="ORF">LZ11_01329</name>
</gene>
<evidence type="ECO:0000256" key="7">
    <source>
        <dbReference type="RuleBase" id="RU362124"/>
    </source>
</evidence>
<dbReference type="SUPFAM" id="SSF88946">
    <property type="entry name" value="Sigma2 domain of RNA polymerase sigma factors"/>
    <property type="match status" value="1"/>
</dbReference>
<dbReference type="OrthoDB" id="9809557at2"/>
<evidence type="ECO:0000256" key="2">
    <source>
        <dbReference type="ARBA" id="ARBA00022969"/>
    </source>
</evidence>
<evidence type="ECO:0000313" key="9">
    <source>
        <dbReference type="EMBL" id="TYP54263.1"/>
    </source>
</evidence>
<dbReference type="InterPro" id="IPR050239">
    <property type="entry name" value="Sigma-70_RNA_pol_init_factors"/>
</dbReference>
<dbReference type="InterPro" id="IPR007627">
    <property type="entry name" value="RNA_pol_sigma70_r2"/>
</dbReference>
<dbReference type="NCBIfam" id="TIGR02937">
    <property type="entry name" value="sigma70-ECF"/>
    <property type="match status" value="1"/>
</dbReference>
<evidence type="ECO:0000256" key="6">
    <source>
        <dbReference type="ARBA" id="ARBA00023163"/>
    </source>
</evidence>
<keyword evidence="3 7" id="KW-0805">Transcription regulation</keyword>